<dbReference type="PANTHER" id="PTHR11902">
    <property type="entry name" value="ENOLASE"/>
    <property type="match status" value="1"/>
</dbReference>
<dbReference type="InterPro" id="IPR020809">
    <property type="entry name" value="Enolase_CS"/>
</dbReference>
<dbReference type="FunFam" id="3.30.390.10:FF:000001">
    <property type="entry name" value="Enolase"/>
    <property type="match status" value="1"/>
</dbReference>
<feature type="active site" description="Proton donor" evidence="7">
    <location>
        <position position="216"/>
    </location>
</feature>
<dbReference type="GO" id="GO:0000287">
    <property type="term" value="F:magnesium ion binding"/>
    <property type="evidence" value="ECO:0007669"/>
    <property type="project" value="InterPro"/>
</dbReference>
<feature type="domain" description="Enolase N-terminal" evidence="10">
    <location>
        <begin position="5"/>
        <end position="140"/>
    </location>
</feature>
<dbReference type="SFLD" id="SFLDF00002">
    <property type="entry name" value="enolase"/>
    <property type="match status" value="1"/>
</dbReference>
<gene>
    <name evidence="11" type="ORF">OIU85_016526</name>
</gene>
<dbReference type="GO" id="GO:0000015">
    <property type="term" value="C:phosphopyruvate hydratase complex"/>
    <property type="evidence" value="ECO:0007669"/>
    <property type="project" value="InterPro"/>
</dbReference>
<evidence type="ECO:0000256" key="3">
    <source>
        <dbReference type="ARBA" id="ARBA00012058"/>
    </source>
</evidence>
<evidence type="ECO:0000256" key="7">
    <source>
        <dbReference type="PIRSR" id="PIRSR001400-1"/>
    </source>
</evidence>
<keyword evidence="5" id="KW-0324">Glycolysis</keyword>
<feature type="binding site" evidence="8">
    <location>
        <position position="251"/>
    </location>
    <ligand>
        <name>Mg(2+)</name>
        <dbReference type="ChEBI" id="CHEBI:18420"/>
    </ligand>
</feature>
<accession>A0A9Q0V5F0</accession>
<dbReference type="NCBIfam" id="TIGR01060">
    <property type="entry name" value="eno"/>
    <property type="match status" value="1"/>
</dbReference>
<evidence type="ECO:0000256" key="2">
    <source>
        <dbReference type="ARBA" id="ARBA00009604"/>
    </source>
</evidence>
<dbReference type="Pfam" id="PF03952">
    <property type="entry name" value="Enolase_N"/>
    <property type="match status" value="1"/>
</dbReference>
<evidence type="ECO:0000259" key="9">
    <source>
        <dbReference type="SMART" id="SM01192"/>
    </source>
</evidence>
<evidence type="ECO:0000256" key="1">
    <source>
        <dbReference type="ARBA" id="ARBA00005031"/>
    </source>
</evidence>
<evidence type="ECO:0000256" key="5">
    <source>
        <dbReference type="ARBA" id="ARBA00023152"/>
    </source>
</evidence>
<dbReference type="Proteomes" id="UP001151529">
    <property type="component" value="Chromosome 6"/>
</dbReference>
<comment type="pathway">
    <text evidence="1">Carbohydrate degradation; glycolysis; pyruvate from D-glyceraldehyde 3-phosphate: step 4/5.</text>
</comment>
<dbReference type="AlphaFoldDB" id="A0A9Q0V5F0"/>
<reference evidence="11" key="1">
    <citation type="submission" date="2022-11" db="EMBL/GenBank/DDBJ databases">
        <authorList>
            <person name="Hyden B.L."/>
            <person name="Feng K."/>
            <person name="Yates T."/>
            <person name="Jawdy S."/>
            <person name="Smart L.B."/>
            <person name="Muchero W."/>
        </authorList>
    </citation>
    <scope>NUCLEOTIDE SEQUENCE</scope>
    <source>
        <tissue evidence="11">Shoot tip</tissue>
    </source>
</reference>
<feature type="domain" description="Enolase C-terminal TIM barrel" evidence="9">
    <location>
        <begin position="148"/>
        <end position="382"/>
    </location>
</feature>
<feature type="binding site" evidence="8">
    <location>
        <position position="328"/>
    </location>
    <ligand>
        <name>Mg(2+)</name>
        <dbReference type="ChEBI" id="CHEBI:18420"/>
    </ligand>
</feature>
<feature type="active site" description="Proton acceptor" evidence="7">
    <location>
        <position position="353"/>
    </location>
</feature>
<dbReference type="CDD" id="cd03313">
    <property type="entry name" value="enolase"/>
    <property type="match status" value="1"/>
</dbReference>
<dbReference type="OrthoDB" id="1739814at2759"/>
<evidence type="ECO:0000256" key="4">
    <source>
        <dbReference type="ARBA" id="ARBA00022842"/>
    </source>
</evidence>
<keyword evidence="8" id="KW-0479">Metal-binding</keyword>
<keyword evidence="4 8" id="KW-0460">Magnesium</keyword>
<dbReference type="SFLD" id="SFLDG00178">
    <property type="entry name" value="enolase"/>
    <property type="match status" value="1"/>
</dbReference>
<dbReference type="InterPro" id="IPR020810">
    <property type="entry name" value="Enolase_C"/>
</dbReference>
<dbReference type="InterPro" id="IPR020811">
    <property type="entry name" value="Enolase_N"/>
</dbReference>
<dbReference type="SUPFAM" id="SSF51604">
    <property type="entry name" value="Enolase C-terminal domain-like"/>
    <property type="match status" value="1"/>
</dbReference>
<dbReference type="PROSITE" id="PS00164">
    <property type="entry name" value="ENOLASE"/>
    <property type="match status" value="1"/>
</dbReference>
<dbReference type="Gene3D" id="3.30.390.10">
    <property type="entry name" value="Enolase-like, N-terminal domain"/>
    <property type="match status" value="1"/>
</dbReference>
<dbReference type="GO" id="GO:0006096">
    <property type="term" value="P:glycolytic process"/>
    <property type="evidence" value="ECO:0007669"/>
    <property type="project" value="UniProtKB-KW"/>
</dbReference>
<evidence type="ECO:0000313" key="11">
    <source>
        <dbReference type="EMBL" id="KAJ6742456.1"/>
    </source>
</evidence>
<evidence type="ECO:0000256" key="6">
    <source>
        <dbReference type="ARBA" id="ARBA00023239"/>
    </source>
</evidence>
<organism evidence="11 12">
    <name type="scientific">Salix viminalis</name>
    <name type="common">Common osier</name>
    <name type="synonym">Basket willow</name>
    <dbReference type="NCBI Taxonomy" id="40686"/>
    <lineage>
        <taxon>Eukaryota</taxon>
        <taxon>Viridiplantae</taxon>
        <taxon>Streptophyta</taxon>
        <taxon>Embryophyta</taxon>
        <taxon>Tracheophyta</taxon>
        <taxon>Spermatophyta</taxon>
        <taxon>Magnoliopsida</taxon>
        <taxon>eudicotyledons</taxon>
        <taxon>Gunneridae</taxon>
        <taxon>Pentapetalae</taxon>
        <taxon>rosids</taxon>
        <taxon>fabids</taxon>
        <taxon>Malpighiales</taxon>
        <taxon>Salicaceae</taxon>
        <taxon>Saliceae</taxon>
        <taxon>Salix</taxon>
    </lineage>
</organism>
<dbReference type="PRINTS" id="PR00148">
    <property type="entry name" value="ENOLASE"/>
</dbReference>
<dbReference type="EMBL" id="JAPFFL010000002">
    <property type="protein sequence ID" value="KAJ6742456.1"/>
    <property type="molecule type" value="Genomic_DNA"/>
</dbReference>
<dbReference type="EC" id="4.2.1.11" evidence="3"/>
<dbReference type="Gene3D" id="3.20.20.120">
    <property type="entry name" value="Enolase-like C-terminal domain"/>
    <property type="match status" value="1"/>
</dbReference>
<proteinExistence type="inferred from homology"/>
<reference evidence="11" key="2">
    <citation type="journal article" date="2023" name="Int. J. Mol. Sci.">
        <title>De Novo Assembly and Annotation of 11 Diverse Shrub Willow (Salix) Genomes Reveals Novel Gene Organization in Sex-Linked Regions.</title>
        <authorList>
            <person name="Hyden B."/>
            <person name="Feng K."/>
            <person name="Yates T.B."/>
            <person name="Jawdy S."/>
            <person name="Cereghino C."/>
            <person name="Smart L.B."/>
            <person name="Muchero W."/>
        </authorList>
    </citation>
    <scope>NUCLEOTIDE SEQUENCE [LARGE SCALE GENOMIC DNA]</scope>
    <source>
        <tissue evidence="11">Shoot tip</tissue>
    </source>
</reference>
<name>A0A9Q0V5F0_SALVM</name>
<dbReference type="SMART" id="SM01193">
    <property type="entry name" value="Enolase_N"/>
    <property type="match status" value="1"/>
</dbReference>
<protein>
    <recommendedName>
        <fullName evidence="3">phosphopyruvate hydratase</fullName>
        <ecNumber evidence="3">4.2.1.11</ecNumber>
    </recommendedName>
</protein>
<keyword evidence="6" id="KW-0456">Lyase</keyword>
<dbReference type="HAMAP" id="MF_00318">
    <property type="entry name" value="Enolase"/>
    <property type="match status" value="1"/>
</dbReference>
<dbReference type="PIRSF" id="PIRSF001400">
    <property type="entry name" value="Enolase"/>
    <property type="match status" value="1"/>
</dbReference>
<comment type="caution">
    <text evidence="11">The sequence shown here is derived from an EMBL/GenBank/DDBJ whole genome shotgun (WGS) entry which is preliminary data.</text>
</comment>
<dbReference type="InterPro" id="IPR000941">
    <property type="entry name" value="Enolase"/>
</dbReference>
<dbReference type="Pfam" id="PF00113">
    <property type="entry name" value="Enolase_C"/>
    <property type="match status" value="1"/>
</dbReference>
<comment type="cofactor">
    <cofactor evidence="8">
        <name>Mg(2+)</name>
        <dbReference type="ChEBI" id="CHEBI:18420"/>
    </cofactor>
    <text evidence="8">Mg(2+) is required for catalysis and for stabilizing the dimer.</text>
</comment>
<dbReference type="SMART" id="SM01192">
    <property type="entry name" value="Enolase_C"/>
    <property type="match status" value="1"/>
</dbReference>
<keyword evidence="12" id="KW-1185">Reference proteome</keyword>
<dbReference type="InterPro" id="IPR036849">
    <property type="entry name" value="Enolase-like_C_sf"/>
</dbReference>
<dbReference type="InterPro" id="IPR029017">
    <property type="entry name" value="Enolase-like_N"/>
</dbReference>
<evidence type="ECO:0000259" key="10">
    <source>
        <dbReference type="SMART" id="SM01193"/>
    </source>
</evidence>
<dbReference type="SUPFAM" id="SSF54826">
    <property type="entry name" value="Enolase N-terminal domain-like"/>
    <property type="match status" value="1"/>
</dbReference>
<dbReference type="GO" id="GO:0004634">
    <property type="term" value="F:phosphopyruvate hydratase activity"/>
    <property type="evidence" value="ECO:0007669"/>
    <property type="project" value="UniProtKB-EC"/>
</dbReference>
<dbReference type="FunFam" id="3.20.20.120:FF:000002">
    <property type="entry name" value="Enolase 1"/>
    <property type="match status" value="1"/>
</dbReference>
<evidence type="ECO:0000256" key="8">
    <source>
        <dbReference type="PIRSR" id="PIRSR001400-3"/>
    </source>
</evidence>
<evidence type="ECO:0000313" key="12">
    <source>
        <dbReference type="Proteomes" id="UP001151529"/>
    </source>
</evidence>
<dbReference type="SFLD" id="SFLDS00001">
    <property type="entry name" value="Enolase"/>
    <property type="match status" value="1"/>
</dbReference>
<dbReference type="PANTHER" id="PTHR11902:SF1">
    <property type="entry name" value="ENOLASE"/>
    <property type="match status" value="1"/>
</dbReference>
<sequence>MTITIVSVKARQIFDSRGNPTVEADVTTSDGVLSRAAVPSGASTGVYEALELRDGGSDYLGKGVSKAVGNVNTIIGPALIGKDPTEQTAIDNLMVQQLDGTVNEWGWCKQKLGANAILAVSLAVCKAGAHAKGIPLYKHIANLAGNNSLVLPVPAFNVINGGSHAGNKLAMQEFMILPTGASSFKEAMKMGAEVYHHLKSVIKKKYGQDATNVGDEGGFAPNIQDNQEGLELLKTAIAKAGYTGKVVIGMDVAASEFYGTDKTYDLNFKEENNDGSKKITGDALKDLYKSFVSEYPIVSIEDPFDQDDWEHYAKLTAEIGEEVQIVGDDLLVTNPKRVEKAIKEKACNALLLKVNQIGSVTESIEAVKMSKRAGMGSDGQPPQW</sequence>
<feature type="binding site" evidence="8">
    <location>
        <position position="301"/>
    </location>
    <ligand>
        <name>Mg(2+)</name>
        <dbReference type="ChEBI" id="CHEBI:18420"/>
    </ligand>
</feature>
<comment type="similarity">
    <text evidence="2">Belongs to the enolase family.</text>
</comment>